<dbReference type="Proteomes" id="UP000803844">
    <property type="component" value="Unassembled WGS sequence"/>
</dbReference>
<accession>A0A9P5CQV1</accession>
<evidence type="ECO:0000256" key="1">
    <source>
        <dbReference type="SAM" id="SignalP"/>
    </source>
</evidence>
<organism evidence="2 3">
    <name type="scientific">Cryphonectria parasitica (strain ATCC 38755 / EP155)</name>
    <dbReference type="NCBI Taxonomy" id="660469"/>
    <lineage>
        <taxon>Eukaryota</taxon>
        <taxon>Fungi</taxon>
        <taxon>Dikarya</taxon>
        <taxon>Ascomycota</taxon>
        <taxon>Pezizomycotina</taxon>
        <taxon>Sordariomycetes</taxon>
        <taxon>Sordariomycetidae</taxon>
        <taxon>Diaporthales</taxon>
        <taxon>Cryphonectriaceae</taxon>
        <taxon>Cryphonectria-Endothia species complex</taxon>
        <taxon>Cryphonectria</taxon>
    </lineage>
</organism>
<gene>
    <name evidence="2" type="ORF">M406DRAFT_70005</name>
</gene>
<name>A0A9P5CQV1_CRYP1</name>
<reference evidence="2" key="1">
    <citation type="journal article" date="2020" name="Phytopathology">
        <title>Genome sequence of the chestnut blight fungus Cryphonectria parasitica EP155: A fundamental resource for an archetypical invasive plant pathogen.</title>
        <authorList>
            <person name="Crouch J.A."/>
            <person name="Dawe A."/>
            <person name="Aerts A."/>
            <person name="Barry K."/>
            <person name="Churchill A.C.L."/>
            <person name="Grimwood J."/>
            <person name="Hillman B."/>
            <person name="Milgroom M.G."/>
            <person name="Pangilinan J."/>
            <person name="Smith M."/>
            <person name="Salamov A."/>
            <person name="Schmutz J."/>
            <person name="Yadav J."/>
            <person name="Grigoriev I.V."/>
            <person name="Nuss D."/>
        </authorList>
    </citation>
    <scope>NUCLEOTIDE SEQUENCE</scope>
    <source>
        <strain evidence="2">EP155</strain>
    </source>
</reference>
<comment type="caution">
    <text evidence="2">The sequence shown here is derived from an EMBL/GenBank/DDBJ whole genome shotgun (WGS) entry which is preliminary data.</text>
</comment>
<sequence length="157" mass="16355">MKFSTILASTLAAAASTVTAAPATKRGTFDASGLNNLAFNSLDVGYLNVINSVDLALLQQLAVNNNLNAAAFANVFTSGVFNLNAVLQLQQLQVLLQLGQLGVFNTFDLSTLNLELLQLGLIGNVGSFDLSTLIDASVVPQITTIVQQGGVTIASKE</sequence>
<dbReference type="EMBL" id="MU032346">
    <property type="protein sequence ID" value="KAF3767899.1"/>
    <property type="molecule type" value="Genomic_DNA"/>
</dbReference>
<dbReference type="RefSeq" id="XP_040778860.1">
    <property type="nucleotide sequence ID" value="XM_040925304.1"/>
</dbReference>
<keyword evidence="1" id="KW-0732">Signal</keyword>
<dbReference type="AlphaFoldDB" id="A0A9P5CQV1"/>
<dbReference type="GeneID" id="63842433"/>
<protein>
    <submittedName>
        <fullName evidence="2">Uncharacterized protein</fullName>
    </submittedName>
</protein>
<evidence type="ECO:0000313" key="3">
    <source>
        <dbReference type="Proteomes" id="UP000803844"/>
    </source>
</evidence>
<feature type="chain" id="PRO_5040314672" evidence="1">
    <location>
        <begin position="21"/>
        <end position="157"/>
    </location>
</feature>
<dbReference type="OrthoDB" id="4941431at2759"/>
<keyword evidence="3" id="KW-1185">Reference proteome</keyword>
<feature type="signal peptide" evidence="1">
    <location>
        <begin position="1"/>
        <end position="20"/>
    </location>
</feature>
<proteinExistence type="predicted"/>
<evidence type="ECO:0000313" key="2">
    <source>
        <dbReference type="EMBL" id="KAF3767899.1"/>
    </source>
</evidence>